<keyword evidence="4" id="KW-0812">Transmembrane</keyword>
<keyword evidence="7" id="KW-1185">Reference proteome</keyword>
<evidence type="ECO:0000256" key="4">
    <source>
        <dbReference type="SAM" id="Phobius"/>
    </source>
</evidence>
<feature type="transmembrane region" description="Helical" evidence="4">
    <location>
        <begin position="297"/>
        <end position="317"/>
    </location>
</feature>
<dbReference type="PANTHER" id="PTHR10903">
    <property type="entry name" value="GTPASE, IMAP FAMILY MEMBER-RELATED"/>
    <property type="match status" value="1"/>
</dbReference>
<dbReference type="Pfam" id="PF04548">
    <property type="entry name" value="AIG1"/>
    <property type="match status" value="1"/>
</dbReference>
<dbReference type="Gene3D" id="3.40.50.300">
    <property type="entry name" value="P-loop containing nucleotide triphosphate hydrolases"/>
    <property type="match status" value="1"/>
</dbReference>
<dbReference type="EMBL" id="CAXITT010000797">
    <property type="protein sequence ID" value="CAL1546295.1"/>
    <property type="molecule type" value="Genomic_DNA"/>
</dbReference>
<keyword evidence="3" id="KW-0342">GTP-binding</keyword>
<name>A0AAV2IIW9_LYMST</name>
<keyword evidence="4" id="KW-0472">Membrane</keyword>
<comment type="similarity">
    <text evidence="1">Belongs to the TRAFAC class TrmE-Era-EngA-EngB-Septin-like GTPase superfamily. AIG1/Toc34/Toc159-like paraseptin GTPase family. IAN subfamily.</text>
</comment>
<evidence type="ECO:0000313" key="6">
    <source>
        <dbReference type="EMBL" id="CAL1546295.1"/>
    </source>
</evidence>
<evidence type="ECO:0000256" key="2">
    <source>
        <dbReference type="ARBA" id="ARBA00022741"/>
    </source>
</evidence>
<dbReference type="PROSITE" id="PS51720">
    <property type="entry name" value="G_AIG1"/>
    <property type="match status" value="1"/>
</dbReference>
<evidence type="ECO:0000313" key="7">
    <source>
        <dbReference type="Proteomes" id="UP001497497"/>
    </source>
</evidence>
<dbReference type="Proteomes" id="UP001497497">
    <property type="component" value="Unassembled WGS sequence"/>
</dbReference>
<evidence type="ECO:0000259" key="5">
    <source>
        <dbReference type="PROSITE" id="PS51720"/>
    </source>
</evidence>
<dbReference type="InterPro" id="IPR045058">
    <property type="entry name" value="GIMA/IAN/Toc"/>
</dbReference>
<evidence type="ECO:0000256" key="3">
    <source>
        <dbReference type="ARBA" id="ARBA00023134"/>
    </source>
</evidence>
<gene>
    <name evidence="6" type="ORF">GSLYS_00019672001</name>
</gene>
<dbReference type="PANTHER" id="PTHR10903:SF184">
    <property type="entry name" value="GTP-BINDING PROTEIN A"/>
    <property type="match status" value="1"/>
</dbReference>
<proteinExistence type="inferred from homology"/>
<keyword evidence="4" id="KW-1133">Transmembrane helix</keyword>
<comment type="caution">
    <text evidence="6">The sequence shown here is derived from an EMBL/GenBank/DDBJ whole genome shotgun (WGS) entry which is preliminary data.</text>
</comment>
<evidence type="ECO:0000256" key="1">
    <source>
        <dbReference type="ARBA" id="ARBA00008535"/>
    </source>
</evidence>
<organism evidence="6 7">
    <name type="scientific">Lymnaea stagnalis</name>
    <name type="common">Great pond snail</name>
    <name type="synonym">Helix stagnalis</name>
    <dbReference type="NCBI Taxonomy" id="6523"/>
    <lineage>
        <taxon>Eukaryota</taxon>
        <taxon>Metazoa</taxon>
        <taxon>Spiralia</taxon>
        <taxon>Lophotrochozoa</taxon>
        <taxon>Mollusca</taxon>
        <taxon>Gastropoda</taxon>
        <taxon>Heterobranchia</taxon>
        <taxon>Euthyneura</taxon>
        <taxon>Panpulmonata</taxon>
        <taxon>Hygrophila</taxon>
        <taxon>Lymnaeoidea</taxon>
        <taxon>Lymnaeidae</taxon>
        <taxon>Lymnaea</taxon>
    </lineage>
</organism>
<protein>
    <recommendedName>
        <fullName evidence="5">AIG1-type G domain-containing protein</fullName>
    </recommendedName>
</protein>
<reference evidence="6 7" key="1">
    <citation type="submission" date="2024-04" db="EMBL/GenBank/DDBJ databases">
        <authorList>
            <consortium name="Genoscope - CEA"/>
            <person name="William W."/>
        </authorList>
    </citation>
    <scope>NUCLEOTIDE SEQUENCE [LARGE SCALE GENOMIC DNA]</scope>
</reference>
<dbReference type="SUPFAM" id="SSF52540">
    <property type="entry name" value="P-loop containing nucleoside triphosphate hydrolases"/>
    <property type="match status" value="1"/>
</dbReference>
<feature type="transmembrane region" description="Helical" evidence="4">
    <location>
        <begin position="81"/>
        <end position="101"/>
    </location>
</feature>
<accession>A0AAV2IIW9</accession>
<dbReference type="GO" id="GO:0005525">
    <property type="term" value="F:GTP binding"/>
    <property type="evidence" value="ECO:0007669"/>
    <property type="project" value="UniProtKB-KW"/>
</dbReference>
<dbReference type="AlphaFoldDB" id="A0AAV2IIW9"/>
<sequence>MVPESGNLLLAGRTGNGKSSTGNSILGDEIFTAVSSGGAEENNSPQKNSNGIFTVVDGTGIGDTGDDSIGGTTAALASTNLAFKLCDCVITALIFVLKFGVRFTKQEKDAVQRIKSLLGENIFKTHGVIVMTYGDNFNRSGDSLSFDSWCKQQSGDFKDLLIECNFRCVLFNNRSKDRTVQEEQRRHLLPCIGQLRTPYTLEDYQKASVRREEIDAKLKAFKQRSRQIDDNLTNRSYTSEREYIGALNDLRAHLHYLEVLDNYTGLMQDSIDSVKNLIAILENELLAMVANRRTKKISWKLIGILILVGATATFKYFDFNPLDILFSILRYAF</sequence>
<dbReference type="InterPro" id="IPR006703">
    <property type="entry name" value="G_AIG1"/>
</dbReference>
<keyword evidence="2" id="KW-0547">Nucleotide-binding</keyword>
<dbReference type="InterPro" id="IPR027417">
    <property type="entry name" value="P-loop_NTPase"/>
</dbReference>
<feature type="domain" description="AIG1-type G" evidence="5">
    <location>
        <begin position="3"/>
        <end position="208"/>
    </location>
</feature>